<reference evidence="1" key="1">
    <citation type="submission" date="2018-06" db="EMBL/GenBank/DDBJ databases">
        <authorList>
            <person name="Zhirakovskaya E."/>
        </authorList>
    </citation>
    <scope>NUCLEOTIDE SEQUENCE</scope>
</reference>
<dbReference type="AlphaFoldDB" id="A0A3B0UD29"/>
<sequence length="98" mass="11090">MNVKMHSIKFDADSKLLDVVQKKMNKLDRFFDRIVDGEVFMRLNNEGIKNKTVDIKLNIPGDQLFATASAASFEAASDEAAQALTKQLKRFKEKAMSH</sequence>
<dbReference type="Gene3D" id="3.30.160.100">
    <property type="entry name" value="Ribosome hibernation promotion factor-like"/>
    <property type="match status" value="1"/>
</dbReference>
<protein>
    <recommendedName>
        <fullName evidence="2">Ribosome hibernation promoting factor Hpf</fullName>
    </recommendedName>
</protein>
<dbReference type="Pfam" id="PF02482">
    <property type="entry name" value="Ribosomal_S30AE"/>
    <property type="match status" value="1"/>
</dbReference>
<dbReference type="EMBL" id="UOES01000477">
    <property type="protein sequence ID" value="VAW28881.1"/>
    <property type="molecule type" value="Genomic_DNA"/>
</dbReference>
<dbReference type="NCBIfam" id="TIGR00741">
    <property type="entry name" value="yfiA"/>
    <property type="match status" value="1"/>
</dbReference>
<dbReference type="SUPFAM" id="SSF69754">
    <property type="entry name" value="Ribosome binding protein Y (YfiA homologue)"/>
    <property type="match status" value="1"/>
</dbReference>
<evidence type="ECO:0000313" key="1">
    <source>
        <dbReference type="EMBL" id="VAW28881.1"/>
    </source>
</evidence>
<evidence type="ECO:0008006" key="2">
    <source>
        <dbReference type="Google" id="ProtNLM"/>
    </source>
</evidence>
<accession>A0A3B0UD29</accession>
<proteinExistence type="predicted"/>
<gene>
    <name evidence="1" type="ORF">MNBD_BACTEROID06-1631</name>
</gene>
<dbReference type="InterPro" id="IPR003489">
    <property type="entry name" value="RHF/RaiA"/>
</dbReference>
<dbReference type="InterPro" id="IPR036567">
    <property type="entry name" value="RHF-like"/>
</dbReference>
<organism evidence="1">
    <name type="scientific">hydrothermal vent metagenome</name>
    <dbReference type="NCBI Taxonomy" id="652676"/>
    <lineage>
        <taxon>unclassified sequences</taxon>
        <taxon>metagenomes</taxon>
        <taxon>ecological metagenomes</taxon>
    </lineage>
</organism>
<name>A0A3B0UD29_9ZZZZ</name>